<keyword evidence="1" id="KW-1133">Transmembrane helix</keyword>
<dbReference type="Proteomes" id="UP000198688">
    <property type="component" value="Chromosome I"/>
</dbReference>
<evidence type="ECO:0000256" key="1">
    <source>
        <dbReference type="SAM" id="Phobius"/>
    </source>
</evidence>
<name>A0A1H1YR66_9ACTN</name>
<dbReference type="RefSeq" id="WP_172890551.1">
    <property type="nucleotide sequence ID" value="NZ_BOMJ01000001.1"/>
</dbReference>
<keyword evidence="3" id="KW-1185">Reference proteome</keyword>
<dbReference type="EMBL" id="LT629758">
    <property type="protein sequence ID" value="SDT23840.1"/>
    <property type="molecule type" value="Genomic_DNA"/>
</dbReference>
<reference evidence="2 3" key="1">
    <citation type="submission" date="2016-10" db="EMBL/GenBank/DDBJ databases">
        <authorList>
            <person name="de Groot N.N."/>
        </authorList>
    </citation>
    <scope>NUCLEOTIDE SEQUENCE [LARGE SCALE GENOMIC DNA]</scope>
    <source>
        <strain evidence="2 3">DSM 43941</strain>
    </source>
</reference>
<keyword evidence="1" id="KW-0812">Transmembrane</keyword>
<gene>
    <name evidence="2" type="ORF">SAMN04489716_2958</name>
</gene>
<evidence type="ECO:0000313" key="3">
    <source>
        <dbReference type="Proteomes" id="UP000198688"/>
    </source>
</evidence>
<dbReference type="STRING" id="113562.SAMN04489716_2958"/>
<protein>
    <submittedName>
        <fullName evidence="2">Uncharacterized protein</fullName>
    </submittedName>
</protein>
<organism evidence="2 3">
    <name type="scientific">Actinoplanes derwentensis</name>
    <dbReference type="NCBI Taxonomy" id="113562"/>
    <lineage>
        <taxon>Bacteria</taxon>
        <taxon>Bacillati</taxon>
        <taxon>Actinomycetota</taxon>
        <taxon>Actinomycetes</taxon>
        <taxon>Micromonosporales</taxon>
        <taxon>Micromonosporaceae</taxon>
        <taxon>Actinoplanes</taxon>
    </lineage>
</organism>
<feature type="transmembrane region" description="Helical" evidence="1">
    <location>
        <begin position="34"/>
        <end position="52"/>
    </location>
</feature>
<dbReference type="AlphaFoldDB" id="A0A1H1YR66"/>
<sequence length="57" mass="6068">MNDNLRPVLWLLLIVGLAANAVTSAAGVNEFVSAGFGLLALVSGTGLAVHHYRHRRQ</sequence>
<accession>A0A1H1YR66</accession>
<proteinExistence type="predicted"/>
<evidence type="ECO:0000313" key="2">
    <source>
        <dbReference type="EMBL" id="SDT23840.1"/>
    </source>
</evidence>
<keyword evidence="1" id="KW-0472">Membrane</keyword>